<evidence type="ECO:0008006" key="4">
    <source>
        <dbReference type="Google" id="ProtNLM"/>
    </source>
</evidence>
<keyword evidence="1" id="KW-1133">Transmembrane helix</keyword>
<organism evidence="2 3">
    <name type="scientific">Cupriavidus respiraculi</name>
    <dbReference type="NCBI Taxonomy" id="195930"/>
    <lineage>
        <taxon>Bacteria</taxon>
        <taxon>Pseudomonadati</taxon>
        <taxon>Pseudomonadota</taxon>
        <taxon>Betaproteobacteria</taxon>
        <taxon>Burkholderiales</taxon>
        <taxon>Burkholderiaceae</taxon>
        <taxon>Cupriavidus</taxon>
    </lineage>
</organism>
<protein>
    <recommendedName>
        <fullName evidence="4">Low affinity iron permease family protein</fullName>
    </recommendedName>
</protein>
<dbReference type="InterPro" id="IPR007251">
    <property type="entry name" value="Iron_permease_Fet4"/>
</dbReference>
<name>A0ABM8XGC4_9BURK</name>
<reference evidence="2 3" key="1">
    <citation type="submission" date="2021-08" db="EMBL/GenBank/DDBJ databases">
        <authorList>
            <person name="Peeters C."/>
        </authorList>
    </citation>
    <scope>NUCLEOTIDE SEQUENCE [LARGE SCALE GENOMIC DNA]</scope>
    <source>
        <strain evidence="2 3">LMG 21510</strain>
    </source>
</reference>
<keyword evidence="1" id="KW-0812">Transmembrane</keyword>
<keyword evidence="1" id="KW-0472">Membrane</keyword>
<feature type="transmembrane region" description="Helical" evidence="1">
    <location>
        <begin position="69"/>
        <end position="88"/>
    </location>
</feature>
<feature type="transmembrane region" description="Helical" evidence="1">
    <location>
        <begin position="45"/>
        <end position="63"/>
    </location>
</feature>
<proteinExistence type="predicted"/>
<dbReference type="EMBL" id="CAJZAH010000004">
    <property type="protein sequence ID" value="CAG9179201.1"/>
    <property type="molecule type" value="Genomic_DNA"/>
</dbReference>
<accession>A0ABM8XGC4</accession>
<keyword evidence="3" id="KW-1185">Reference proteome</keyword>
<dbReference type="RefSeq" id="WP_377747696.1">
    <property type="nucleotide sequence ID" value="NZ_CAJZAH010000004.1"/>
</dbReference>
<gene>
    <name evidence="2" type="ORF">LMG21510_03716</name>
</gene>
<evidence type="ECO:0000313" key="3">
    <source>
        <dbReference type="Proteomes" id="UP000721236"/>
    </source>
</evidence>
<evidence type="ECO:0000313" key="2">
    <source>
        <dbReference type="EMBL" id="CAG9179201.1"/>
    </source>
</evidence>
<evidence type="ECO:0000256" key="1">
    <source>
        <dbReference type="SAM" id="Phobius"/>
    </source>
</evidence>
<sequence length="189" mass="20957">MDTSMESPPRANQETASRKGWHARLMHRFDCFAGIATRGAGSPTAFALAVLTVALWAVTGPMFGFSETWQLVINTGTTIITFLMVFLIQQSQNKDSLAIHLKLNELLASHKLASNRLVAIEDLDEEELKKLAVFYRRLSELSERDGGIDETHDVEDAHANQAIKREASRLADRLAKVDEDAVEPSAPRP</sequence>
<dbReference type="Proteomes" id="UP000721236">
    <property type="component" value="Unassembled WGS sequence"/>
</dbReference>
<comment type="caution">
    <text evidence="2">The sequence shown here is derived from an EMBL/GenBank/DDBJ whole genome shotgun (WGS) entry which is preliminary data.</text>
</comment>
<dbReference type="Pfam" id="PF04120">
    <property type="entry name" value="Iron_permease"/>
    <property type="match status" value="1"/>
</dbReference>